<reference evidence="3" key="1">
    <citation type="submission" date="2019-11" db="EMBL/GenBank/DDBJ databases">
        <title>Microbial mats filling the niche in hypersaline microbial mats.</title>
        <authorList>
            <person name="Wong H.L."/>
            <person name="Macleod F.I."/>
            <person name="White R.A. III"/>
            <person name="Burns B.P."/>
        </authorList>
    </citation>
    <scope>NUCLEOTIDE SEQUENCE</scope>
    <source>
        <strain evidence="3">Rbin_158</strain>
    </source>
</reference>
<dbReference type="AlphaFoldDB" id="A0A9D5JRJ6"/>
<feature type="domain" description="Bacteriophage T5 Orf172 DNA-binding" evidence="2">
    <location>
        <begin position="197"/>
        <end position="272"/>
    </location>
</feature>
<dbReference type="SMART" id="SM00974">
    <property type="entry name" value="T5orf172"/>
    <property type="match status" value="1"/>
</dbReference>
<protein>
    <recommendedName>
        <fullName evidence="2">Bacteriophage T5 Orf172 DNA-binding domain-containing protein</fullName>
    </recommendedName>
</protein>
<feature type="coiled-coil region" evidence="1">
    <location>
        <begin position="145"/>
        <end position="172"/>
    </location>
</feature>
<dbReference type="InterPro" id="IPR018306">
    <property type="entry name" value="Phage_T5_Orf172_DNA-bd"/>
</dbReference>
<proteinExistence type="predicted"/>
<evidence type="ECO:0000313" key="3">
    <source>
        <dbReference type="EMBL" id="MBD3322953.1"/>
    </source>
</evidence>
<organism evidence="3 4">
    <name type="scientific">candidate division KSB3 bacterium</name>
    <dbReference type="NCBI Taxonomy" id="2044937"/>
    <lineage>
        <taxon>Bacteria</taxon>
        <taxon>candidate division KSB3</taxon>
    </lineage>
</organism>
<evidence type="ECO:0000313" key="4">
    <source>
        <dbReference type="Proteomes" id="UP000649604"/>
    </source>
</evidence>
<evidence type="ECO:0000256" key="1">
    <source>
        <dbReference type="SAM" id="Coils"/>
    </source>
</evidence>
<accession>A0A9D5JRJ6</accession>
<dbReference type="EMBL" id="WJJP01000002">
    <property type="protein sequence ID" value="MBD3322953.1"/>
    <property type="molecule type" value="Genomic_DNA"/>
</dbReference>
<dbReference type="Pfam" id="PF13455">
    <property type="entry name" value="MUG113"/>
    <property type="match status" value="1"/>
</dbReference>
<evidence type="ECO:0000259" key="2">
    <source>
        <dbReference type="SMART" id="SM00974"/>
    </source>
</evidence>
<comment type="caution">
    <text evidence="3">The sequence shown here is derived from an EMBL/GenBank/DDBJ whole genome shotgun (WGS) entry which is preliminary data.</text>
</comment>
<gene>
    <name evidence="3" type="ORF">GF339_00120</name>
</gene>
<name>A0A9D5JRJ6_9BACT</name>
<sequence length="287" mass="33696">MLEYRTRYPPPSNELFWKMLRFEGGRYEETPSKRVWLEIPRIEHITNYTEPVPMYAPSNTFFHVRGRIVGQTPKQERRARTQYDLEYDTTDPIFCSFLDKIYHPAILLPYSTSKKSWNPIRLGGKTRPFLSYWTLPSHQITTIKFQKLAKQREKKEKAAQRKRERLKKAGIEYKPSTPQEKANQVYIIQMTMQDASQDSSPVYKIGISNAPGKRLQALQTSSPFPLSLVHTFVAEPAEEAERVLHAKYQAHQLNGEWFQLLPEHIQELKHIVQYDQGEFLTDSRPEN</sequence>
<keyword evidence="1" id="KW-0175">Coiled coil</keyword>
<dbReference type="Proteomes" id="UP000649604">
    <property type="component" value="Unassembled WGS sequence"/>
</dbReference>